<feature type="domain" description="GH18" evidence="15">
    <location>
        <begin position="26"/>
        <end position="304"/>
    </location>
</feature>
<dbReference type="GO" id="GO:0000272">
    <property type="term" value="P:polysaccharide catabolic process"/>
    <property type="evidence" value="ECO:0007669"/>
    <property type="project" value="UniProtKB-KW"/>
</dbReference>
<evidence type="ECO:0000256" key="10">
    <source>
        <dbReference type="ARBA" id="ARBA00023295"/>
    </source>
</evidence>
<keyword evidence="14" id="KW-0732">Signal</keyword>
<accession>A0A371H8P0</accession>
<feature type="chain" id="PRO_5016970321" description="Acidic endochitinase" evidence="14">
    <location>
        <begin position="22"/>
        <end position="333"/>
    </location>
</feature>
<evidence type="ECO:0000256" key="7">
    <source>
        <dbReference type="ARBA" id="ARBA00023024"/>
    </source>
</evidence>
<dbReference type="STRING" id="157652.A0A371H8P0"/>
<keyword evidence="17" id="KW-1185">Reference proteome</keyword>
<feature type="signal peptide" evidence="14">
    <location>
        <begin position="1"/>
        <end position="21"/>
    </location>
</feature>
<keyword evidence="8" id="KW-1015">Disulfide bond</keyword>
<dbReference type="EC" id="3.2.1.14" evidence="4"/>
<evidence type="ECO:0000256" key="9">
    <source>
        <dbReference type="ARBA" id="ARBA00023277"/>
    </source>
</evidence>
<comment type="similarity">
    <text evidence="3">Belongs to the glycosyl hydrolase 18 family. Chitinase class II subfamily.</text>
</comment>
<evidence type="ECO:0000256" key="14">
    <source>
        <dbReference type="SAM" id="SignalP"/>
    </source>
</evidence>
<reference evidence="16" key="1">
    <citation type="submission" date="2018-05" db="EMBL/GenBank/DDBJ databases">
        <title>Draft genome of Mucuna pruriens seed.</title>
        <authorList>
            <person name="Nnadi N.E."/>
            <person name="Vos R."/>
            <person name="Hasami M.H."/>
            <person name="Devisetty U.K."/>
            <person name="Aguiy J.C."/>
        </authorList>
    </citation>
    <scope>NUCLEOTIDE SEQUENCE [LARGE SCALE GENOMIC DNA]</scope>
    <source>
        <strain evidence="16">JCA_2017</strain>
    </source>
</reference>
<dbReference type="PANTHER" id="PTHR45708:SF31">
    <property type="entry name" value="III ACIDIC ENDOCHITINASE, PUTATIVE-RELATED"/>
    <property type="match status" value="1"/>
</dbReference>
<dbReference type="Pfam" id="PF00704">
    <property type="entry name" value="Glyco_hydro_18"/>
    <property type="match status" value="1"/>
</dbReference>
<dbReference type="OrthoDB" id="1357668at2759"/>
<comment type="catalytic activity">
    <reaction evidence="1">
        <text>Random endo-hydrolysis of N-acetyl-beta-D-glucosaminide (1-&gt;4)-beta-linkages in chitin and chitodextrins.</text>
        <dbReference type="EC" id="3.2.1.14"/>
    </reaction>
</comment>
<evidence type="ECO:0000256" key="1">
    <source>
        <dbReference type="ARBA" id="ARBA00000822"/>
    </source>
</evidence>
<evidence type="ECO:0000259" key="15">
    <source>
        <dbReference type="PROSITE" id="PS51910"/>
    </source>
</evidence>
<sequence>MACKRQALIILLLSLFTFSSSHPDNGGIAVYWGQNNGDLELPATCDTGKYDIVLLAFLNKFGSGREPAWNFAGHCDNGALKKCTELEPEIKYCQSKGIKVLLSIGGAAGYSNYSLNSTDDAKNVANYLYDHFLSGNSGPLGYVELDGIDFDIEVTEDYWEDLARELDTFRLTRGRYFYLSAAPQCPTNPVHNLGKAIETKLFNYLFVQFYNNEECSYTNGNIAPVLASWDKWVNLVPSNNSLFVGVPAGESAAWLGYIPPDVLNSQVLPYVKQTSNYEGVMLWDRYRDVQYNYSGQILPNVLKSPLLSVTSVSDVIYERFSLGLHRVLPRLIG</sequence>
<dbReference type="Gene3D" id="3.20.20.80">
    <property type="entry name" value="Glycosidases"/>
    <property type="match status" value="1"/>
</dbReference>
<keyword evidence="10 13" id="KW-0326">Glycosidase</keyword>
<protein>
    <recommendedName>
        <fullName evidence="12">Acidic endochitinase</fullName>
        <ecNumber evidence="4">3.2.1.14</ecNumber>
    </recommendedName>
</protein>
<dbReference type="EMBL" id="QJKJ01003290">
    <property type="protein sequence ID" value="RDX99154.1"/>
    <property type="molecule type" value="Genomic_DNA"/>
</dbReference>
<proteinExistence type="inferred from homology"/>
<evidence type="ECO:0000256" key="4">
    <source>
        <dbReference type="ARBA" id="ARBA00012729"/>
    </source>
</evidence>
<keyword evidence="9" id="KW-0119">Carbohydrate metabolism</keyword>
<dbReference type="SUPFAM" id="SSF51445">
    <property type="entry name" value="(Trans)glycosidases"/>
    <property type="match status" value="1"/>
</dbReference>
<evidence type="ECO:0000256" key="5">
    <source>
        <dbReference type="ARBA" id="ARBA00022525"/>
    </source>
</evidence>
<evidence type="ECO:0000256" key="13">
    <source>
        <dbReference type="RuleBase" id="RU000489"/>
    </source>
</evidence>
<dbReference type="PROSITE" id="PS51910">
    <property type="entry name" value="GH18_2"/>
    <property type="match status" value="1"/>
</dbReference>
<dbReference type="PANTHER" id="PTHR45708">
    <property type="entry name" value="ENDOCHITINASE"/>
    <property type="match status" value="1"/>
</dbReference>
<organism evidence="16 17">
    <name type="scientific">Mucuna pruriens</name>
    <name type="common">Velvet bean</name>
    <name type="synonym">Dolichos pruriens</name>
    <dbReference type="NCBI Taxonomy" id="157652"/>
    <lineage>
        <taxon>Eukaryota</taxon>
        <taxon>Viridiplantae</taxon>
        <taxon>Streptophyta</taxon>
        <taxon>Embryophyta</taxon>
        <taxon>Tracheophyta</taxon>
        <taxon>Spermatophyta</taxon>
        <taxon>Magnoliopsida</taxon>
        <taxon>eudicotyledons</taxon>
        <taxon>Gunneridae</taxon>
        <taxon>Pentapetalae</taxon>
        <taxon>rosids</taxon>
        <taxon>fabids</taxon>
        <taxon>Fabales</taxon>
        <taxon>Fabaceae</taxon>
        <taxon>Papilionoideae</taxon>
        <taxon>50 kb inversion clade</taxon>
        <taxon>NPAAA clade</taxon>
        <taxon>indigoferoid/millettioid clade</taxon>
        <taxon>Phaseoleae</taxon>
        <taxon>Mucuna</taxon>
    </lineage>
</organism>
<evidence type="ECO:0000313" key="17">
    <source>
        <dbReference type="Proteomes" id="UP000257109"/>
    </source>
</evidence>
<dbReference type="InterPro" id="IPR017853">
    <property type="entry name" value="GH"/>
</dbReference>
<keyword evidence="7" id="KW-0146">Chitin degradation</keyword>
<dbReference type="AlphaFoldDB" id="A0A371H8P0"/>
<dbReference type="PROSITE" id="PS01095">
    <property type="entry name" value="GH18_1"/>
    <property type="match status" value="1"/>
</dbReference>
<name>A0A371H8P0_MUCPR</name>
<dbReference type="CDD" id="cd02877">
    <property type="entry name" value="GH18_hevamine_XipI_class_III"/>
    <property type="match status" value="1"/>
</dbReference>
<evidence type="ECO:0000256" key="3">
    <source>
        <dbReference type="ARBA" id="ARBA00009121"/>
    </source>
</evidence>
<dbReference type="InterPro" id="IPR001223">
    <property type="entry name" value="Glyco_hydro18_cat"/>
</dbReference>
<comment type="subcellular location">
    <subcellularLocation>
        <location evidence="2">Secreted</location>
        <location evidence="2">Extracellular space</location>
    </subcellularLocation>
</comment>
<keyword evidence="6 13" id="KW-0378">Hydrolase</keyword>
<evidence type="ECO:0000313" key="16">
    <source>
        <dbReference type="EMBL" id="RDX99154.1"/>
    </source>
</evidence>
<comment type="caution">
    <text evidence="16">The sequence shown here is derived from an EMBL/GenBank/DDBJ whole genome shotgun (WGS) entry which is preliminary data.</text>
</comment>
<dbReference type="GO" id="GO:0005576">
    <property type="term" value="C:extracellular region"/>
    <property type="evidence" value="ECO:0007669"/>
    <property type="project" value="UniProtKB-SubCell"/>
</dbReference>
<feature type="non-terminal residue" evidence="16">
    <location>
        <position position="1"/>
    </location>
</feature>
<evidence type="ECO:0000256" key="11">
    <source>
        <dbReference type="ARBA" id="ARBA00023326"/>
    </source>
</evidence>
<dbReference type="GO" id="GO:0006032">
    <property type="term" value="P:chitin catabolic process"/>
    <property type="evidence" value="ECO:0007669"/>
    <property type="project" value="UniProtKB-KW"/>
</dbReference>
<keyword evidence="11" id="KW-0624">Polysaccharide degradation</keyword>
<keyword evidence="5" id="KW-0964">Secreted</keyword>
<dbReference type="InterPro" id="IPR001579">
    <property type="entry name" value="Glyco_hydro_18_chit_AS"/>
</dbReference>
<evidence type="ECO:0000256" key="2">
    <source>
        <dbReference type="ARBA" id="ARBA00004239"/>
    </source>
</evidence>
<dbReference type="FunFam" id="3.20.20.80:FF:000015">
    <property type="entry name" value="Acidic endochitinase SE2"/>
    <property type="match status" value="1"/>
</dbReference>
<dbReference type="InterPro" id="IPR045321">
    <property type="entry name" value="Cts1-like"/>
</dbReference>
<dbReference type="GO" id="GO:0008843">
    <property type="term" value="F:endochitinase activity"/>
    <property type="evidence" value="ECO:0007669"/>
    <property type="project" value="UniProtKB-EC"/>
</dbReference>
<dbReference type="Proteomes" id="UP000257109">
    <property type="component" value="Unassembled WGS sequence"/>
</dbReference>
<gene>
    <name evidence="16" type="ORF">CR513_17834</name>
</gene>
<dbReference type="InterPro" id="IPR050542">
    <property type="entry name" value="Glycosyl_Hydrlase18_Chitinase"/>
</dbReference>
<evidence type="ECO:0000256" key="8">
    <source>
        <dbReference type="ARBA" id="ARBA00023157"/>
    </source>
</evidence>
<evidence type="ECO:0000256" key="12">
    <source>
        <dbReference type="ARBA" id="ARBA00073139"/>
    </source>
</evidence>
<evidence type="ECO:0000256" key="6">
    <source>
        <dbReference type="ARBA" id="ARBA00022801"/>
    </source>
</evidence>